<dbReference type="AlphaFoldDB" id="A0A6B0UUA9"/>
<protein>
    <submittedName>
        <fullName evidence="1">Uncharacterized protein</fullName>
    </submittedName>
</protein>
<name>A0A6B0UUA9_IXORI</name>
<accession>A0A6B0UUA9</accession>
<reference evidence="1" key="1">
    <citation type="submission" date="2019-12" db="EMBL/GenBank/DDBJ databases">
        <title>An insight into the sialome of adult female Ixodes ricinus ticks feeding for 6 days.</title>
        <authorList>
            <person name="Perner J."/>
            <person name="Ribeiro J.M.C."/>
        </authorList>
    </citation>
    <scope>NUCLEOTIDE SEQUENCE</scope>
    <source>
        <strain evidence="1">Semi-engorged</strain>
        <tissue evidence="1">Salivary glands</tissue>
    </source>
</reference>
<dbReference type="EMBL" id="GIFC01011243">
    <property type="protein sequence ID" value="MXU93326.1"/>
    <property type="molecule type" value="Transcribed_RNA"/>
</dbReference>
<proteinExistence type="predicted"/>
<organism evidence="1">
    <name type="scientific">Ixodes ricinus</name>
    <name type="common">Common tick</name>
    <name type="synonym">Acarus ricinus</name>
    <dbReference type="NCBI Taxonomy" id="34613"/>
    <lineage>
        <taxon>Eukaryota</taxon>
        <taxon>Metazoa</taxon>
        <taxon>Ecdysozoa</taxon>
        <taxon>Arthropoda</taxon>
        <taxon>Chelicerata</taxon>
        <taxon>Arachnida</taxon>
        <taxon>Acari</taxon>
        <taxon>Parasitiformes</taxon>
        <taxon>Ixodida</taxon>
        <taxon>Ixodoidea</taxon>
        <taxon>Ixodidae</taxon>
        <taxon>Ixodinae</taxon>
        <taxon>Ixodes</taxon>
    </lineage>
</organism>
<evidence type="ECO:0000313" key="1">
    <source>
        <dbReference type="EMBL" id="MXU93326.1"/>
    </source>
</evidence>
<sequence length="144" mass="16044">MMTSGKPLLRVMTALLRSTGFSCCSCESSPCSEHRVTTRPRLGCPGSMLYLWLIFLMISSCSWWKSDSLHTKSLMVCSISLLSPLPFSLRRLVTSSTPQARGLRYPWPAPFLESLCKRPVLRTCTTRYTCLSTSGLPTSVNTVK</sequence>